<dbReference type="SUPFAM" id="SSF55550">
    <property type="entry name" value="SH2 domain"/>
    <property type="match status" value="1"/>
</dbReference>
<sequence length="137" mass="15165">MGKVLYCSNVTAMGSRFGHLSDLGSRFAGNMDRSAAKNLLISRSDGTFLVRQKDGGEFAISLKFNMDIRHIKITSTEGLYRINEKKAFKGLIVRHSPSLPPHLSLSSSHLSVYPPCLSPSSSHLSVFFFVFCKCKHV</sequence>
<dbReference type="GO" id="GO:0005737">
    <property type="term" value="C:cytoplasm"/>
    <property type="evidence" value="ECO:0007669"/>
    <property type="project" value="TreeGrafter"/>
</dbReference>
<reference evidence="3" key="2">
    <citation type="submission" date="2025-08" db="UniProtKB">
        <authorList>
            <consortium name="Ensembl"/>
        </authorList>
    </citation>
    <scope>IDENTIFICATION</scope>
</reference>
<dbReference type="Proteomes" id="UP000314982">
    <property type="component" value="Unassembled WGS sequence"/>
</dbReference>
<dbReference type="InterPro" id="IPR036860">
    <property type="entry name" value="SH2_dom_sf"/>
</dbReference>
<dbReference type="PROSITE" id="PS50001">
    <property type="entry name" value="SH2"/>
    <property type="match status" value="1"/>
</dbReference>
<reference evidence="3" key="3">
    <citation type="submission" date="2025-09" db="UniProtKB">
        <authorList>
            <consortium name="Ensembl"/>
        </authorList>
    </citation>
    <scope>IDENTIFICATION</scope>
</reference>
<dbReference type="GO" id="GO:0005085">
    <property type="term" value="F:guanyl-nucleotide exchange factor activity"/>
    <property type="evidence" value="ECO:0007669"/>
    <property type="project" value="TreeGrafter"/>
</dbReference>
<dbReference type="GO" id="GO:0016477">
    <property type="term" value="P:cell migration"/>
    <property type="evidence" value="ECO:0007669"/>
    <property type="project" value="TreeGrafter"/>
</dbReference>
<dbReference type="Gene3D" id="3.30.505.10">
    <property type="entry name" value="SH2 domain"/>
    <property type="match status" value="1"/>
</dbReference>
<dbReference type="PANTHER" id="PTHR45818:SF2">
    <property type="entry name" value="PROTO-ONCOGENE VAV"/>
    <property type="match status" value="1"/>
</dbReference>
<dbReference type="AlphaFoldDB" id="A0A4W5KSX7"/>
<keyword evidence="4" id="KW-1185">Reference proteome</keyword>
<evidence type="ECO:0000259" key="2">
    <source>
        <dbReference type="PROSITE" id="PS50001"/>
    </source>
</evidence>
<dbReference type="PANTHER" id="PTHR45818">
    <property type="entry name" value="PROTEIN VAV"/>
    <property type="match status" value="1"/>
</dbReference>
<dbReference type="SMART" id="SM00252">
    <property type="entry name" value="SH2"/>
    <property type="match status" value="1"/>
</dbReference>
<dbReference type="GeneTree" id="ENSGT00940000159125"/>
<name>A0A4W5KSX7_9TELE</name>
<dbReference type="Ensembl" id="ENSHHUT00000020411.1">
    <property type="protein sequence ID" value="ENSHHUP00000019682.1"/>
    <property type="gene ID" value="ENSHHUG00000012301.1"/>
</dbReference>
<organism evidence="3 4">
    <name type="scientific">Hucho hucho</name>
    <name type="common">huchen</name>
    <dbReference type="NCBI Taxonomy" id="62062"/>
    <lineage>
        <taxon>Eukaryota</taxon>
        <taxon>Metazoa</taxon>
        <taxon>Chordata</taxon>
        <taxon>Craniata</taxon>
        <taxon>Vertebrata</taxon>
        <taxon>Euteleostomi</taxon>
        <taxon>Actinopterygii</taxon>
        <taxon>Neopterygii</taxon>
        <taxon>Teleostei</taxon>
        <taxon>Protacanthopterygii</taxon>
        <taxon>Salmoniformes</taxon>
        <taxon>Salmonidae</taxon>
        <taxon>Salmoninae</taxon>
        <taxon>Hucho</taxon>
    </lineage>
</organism>
<dbReference type="STRING" id="62062.ENSHHUP00000019682"/>
<keyword evidence="1" id="KW-0727">SH2 domain</keyword>
<evidence type="ECO:0000313" key="4">
    <source>
        <dbReference type="Proteomes" id="UP000314982"/>
    </source>
</evidence>
<feature type="domain" description="SH2" evidence="2">
    <location>
        <begin position="26"/>
        <end position="91"/>
    </location>
</feature>
<evidence type="ECO:0000256" key="1">
    <source>
        <dbReference type="PROSITE-ProRule" id="PRU00191"/>
    </source>
</evidence>
<dbReference type="InterPro" id="IPR000980">
    <property type="entry name" value="SH2"/>
</dbReference>
<dbReference type="Pfam" id="PF00017">
    <property type="entry name" value="SH2"/>
    <property type="match status" value="1"/>
</dbReference>
<evidence type="ECO:0000313" key="3">
    <source>
        <dbReference type="Ensembl" id="ENSHHUP00000019682.1"/>
    </source>
</evidence>
<proteinExistence type="predicted"/>
<reference evidence="4" key="1">
    <citation type="submission" date="2018-06" db="EMBL/GenBank/DDBJ databases">
        <title>Genome assembly of Danube salmon.</title>
        <authorList>
            <person name="Macqueen D.J."/>
            <person name="Gundappa M.K."/>
        </authorList>
    </citation>
    <scope>NUCLEOTIDE SEQUENCE [LARGE SCALE GENOMIC DNA]</scope>
</reference>
<protein>
    <recommendedName>
        <fullName evidence="2">SH2 domain-containing protein</fullName>
    </recommendedName>
</protein>
<accession>A0A4W5KSX7</accession>